<dbReference type="Proteomes" id="UP001321749">
    <property type="component" value="Unassembled WGS sequence"/>
</dbReference>
<accession>A0AAV9HLP0</accession>
<protein>
    <submittedName>
        <fullName evidence="2">Uncharacterized protein</fullName>
    </submittedName>
</protein>
<evidence type="ECO:0000313" key="2">
    <source>
        <dbReference type="EMBL" id="KAK4461613.1"/>
    </source>
</evidence>
<organism evidence="2 3">
    <name type="scientific">Cladorrhinum samala</name>
    <dbReference type="NCBI Taxonomy" id="585594"/>
    <lineage>
        <taxon>Eukaryota</taxon>
        <taxon>Fungi</taxon>
        <taxon>Dikarya</taxon>
        <taxon>Ascomycota</taxon>
        <taxon>Pezizomycotina</taxon>
        <taxon>Sordariomycetes</taxon>
        <taxon>Sordariomycetidae</taxon>
        <taxon>Sordariales</taxon>
        <taxon>Podosporaceae</taxon>
        <taxon>Cladorrhinum</taxon>
    </lineage>
</organism>
<name>A0AAV9HLP0_9PEZI</name>
<reference evidence="2" key="1">
    <citation type="journal article" date="2023" name="Mol. Phylogenet. Evol.">
        <title>Genome-scale phylogeny and comparative genomics of the fungal order Sordariales.</title>
        <authorList>
            <person name="Hensen N."/>
            <person name="Bonometti L."/>
            <person name="Westerberg I."/>
            <person name="Brannstrom I.O."/>
            <person name="Guillou S."/>
            <person name="Cros-Aarteil S."/>
            <person name="Calhoun S."/>
            <person name="Haridas S."/>
            <person name="Kuo A."/>
            <person name="Mondo S."/>
            <person name="Pangilinan J."/>
            <person name="Riley R."/>
            <person name="LaButti K."/>
            <person name="Andreopoulos B."/>
            <person name="Lipzen A."/>
            <person name="Chen C."/>
            <person name="Yan M."/>
            <person name="Daum C."/>
            <person name="Ng V."/>
            <person name="Clum A."/>
            <person name="Steindorff A."/>
            <person name="Ohm R.A."/>
            <person name="Martin F."/>
            <person name="Silar P."/>
            <person name="Natvig D.O."/>
            <person name="Lalanne C."/>
            <person name="Gautier V."/>
            <person name="Ament-Velasquez S.L."/>
            <person name="Kruys A."/>
            <person name="Hutchinson M.I."/>
            <person name="Powell A.J."/>
            <person name="Barry K."/>
            <person name="Miller A.N."/>
            <person name="Grigoriev I.V."/>
            <person name="Debuchy R."/>
            <person name="Gladieux P."/>
            <person name="Hiltunen Thoren M."/>
            <person name="Johannesson H."/>
        </authorList>
    </citation>
    <scope>NUCLEOTIDE SEQUENCE</scope>
    <source>
        <strain evidence="2">PSN324</strain>
    </source>
</reference>
<dbReference type="Pfam" id="PF04032">
    <property type="entry name" value="Rpr2"/>
    <property type="match status" value="1"/>
</dbReference>
<evidence type="ECO:0000256" key="1">
    <source>
        <dbReference type="SAM" id="MobiDB-lite"/>
    </source>
</evidence>
<evidence type="ECO:0000313" key="3">
    <source>
        <dbReference type="Proteomes" id="UP001321749"/>
    </source>
</evidence>
<feature type="compositionally biased region" description="Low complexity" evidence="1">
    <location>
        <begin position="218"/>
        <end position="229"/>
    </location>
</feature>
<dbReference type="AlphaFoldDB" id="A0AAV9HLP0"/>
<dbReference type="InterPro" id="IPR007175">
    <property type="entry name" value="Rpr2/Snm1/Rpp21"/>
</dbReference>
<feature type="compositionally biased region" description="Polar residues" evidence="1">
    <location>
        <begin position="176"/>
        <end position="191"/>
    </location>
</feature>
<reference evidence="2" key="2">
    <citation type="submission" date="2023-06" db="EMBL/GenBank/DDBJ databases">
        <authorList>
            <consortium name="Lawrence Berkeley National Laboratory"/>
            <person name="Mondo S.J."/>
            <person name="Hensen N."/>
            <person name="Bonometti L."/>
            <person name="Westerberg I."/>
            <person name="Brannstrom I.O."/>
            <person name="Guillou S."/>
            <person name="Cros-Aarteil S."/>
            <person name="Calhoun S."/>
            <person name="Haridas S."/>
            <person name="Kuo A."/>
            <person name="Pangilinan J."/>
            <person name="Riley R."/>
            <person name="Labutti K."/>
            <person name="Andreopoulos B."/>
            <person name="Lipzen A."/>
            <person name="Chen C."/>
            <person name="Yanf M."/>
            <person name="Daum C."/>
            <person name="Ng V."/>
            <person name="Clum A."/>
            <person name="Steindorff A."/>
            <person name="Ohm R."/>
            <person name="Martin F."/>
            <person name="Silar P."/>
            <person name="Natvig D."/>
            <person name="Lalanne C."/>
            <person name="Gautier V."/>
            <person name="Ament-Velasquez S.L."/>
            <person name="Kruys A."/>
            <person name="Hutchinson M.I."/>
            <person name="Powell A.J."/>
            <person name="Barry K."/>
            <person name="Miller A.N."/>
            <person name="Grigoriev I.V."/>
            <person name="Debuchy R."/>
            <person name="Gladieux P."/>
            <person name="Thoren M.H."/>
            <person name="Johannesson H."/>
        </authorList>
    </citation>
    <scope>NUCLEOTIDE SEQUENCE</scope>
    <source>
        <strain evidence="2">PSN324</strain>
    </source>
</reference>
<dbReference type="EMBL" id="MU864987">
    <property type="protein sequence ID" value="KAK4461613.1"/>
    <property type="molecule type" value="Genomic_DNA"/>
</dbReference>
<dbReference type="GO" id="GO:0006396">
    <property type="term" value="P:RNA processing"/>
    <property type="evidence" value="ECO:0007669"/>
    <property type="project" value="InterPro"/>
</dbReference>
<proteinExistence type="predicted"/>
<feature type="region of interest" description="Disordered" evidence="1">
    <location>
        <begin position="155"/>
        <end position="235"/>
    </location>
</feature>
<keyword evidence="3" id="KW-1185">Reference proteome</keyword>
<comment type="caution">
    <text evidence="2">The sequence shown here is derived from an EMBL/GenBank/DDBJ whole genome shotgun (WGS) entry which is preliminary data.</text>
</comment>
<gene>
    <name evidence="2" type="ORF">QBC42DRAFT_306214</name>
</gene>
<sequence length="235" mass="25126">MACAVPSVYQNSPHFVPNGIVCSTTFTTSRSPTLPSPKSAPNMESVTATLNFLTDAGHILATTAPESSAYLMSRRNGLMLENGMAQSNVQRQHACDRCGHIMVMGKQSSLNFKPVKIGREKQNAKKKQEPRKSGPTKIITCGLCESQTLIKLPAPAPISRRKIKSQNATMPAAPRSTATVGTPSLSGTSQDPKTRSNANSKKRAKSRKSGLQALLEQSKSSKPGLGLSLADFMSK</sequence>